<organism evidence="1 2">
    <name type="scientific">Agrobacterium salinitolerans</name>
    <dbReference type="NCBI Taxonomy" id="1183413"/>
    <lineage>
        <taxon>Bacteria</taxon>
        <taxon>Pseudomonadati</taxon>
        <taxon>Pseudomonadota</taxon>
        <taxon>Alphaproteobacteria</taxon>
        <taxon>Hyphomicrobiales</taxon>
        <taxon>Rhizobiaceae</taxon>
        <taxon>Rhizobium/Agrobacterium group</taxon>
        <taxon>Agrobacterium</taxon>
    </lineage>
</organism>
<reference evidence="1" key="1">
    <citation type="submission" date="2022-10" db="EMBL/GenBank/DDBJ databases">
        <title>Complete genome sequence of Agrobacterium salinitolerans CFBP5507.</title>
        <authorList>
            <person name="Tchabashvili S."/>
            <person name="Yen H.-C."/>
            <person name="Haryono M."/>
            <person name="Lin Y.-C."/>
            <person name="Lai E.-M."/>
            <person name="Kuo C.-H."/>
        </authorList>
    </citation>
    <scope>NUCLEOTIDE SEQUENCE</scope>
    <source>
        <strain evidence="1">CFBP5507</strain>
    </source>
</reference>
<accession>A0A4Z1QYU3</accession>
<dbReference type="AlphaFoldDB" id="A0A4Z1QYU3"/>
<name>A0A4Z1QYU3_9HYPH</name>
<dbReference type="OrthoDB" id="8410606at2"/>
<dbReference type="RefSeq" id="WP_137410526.1">
    <property type="nucleotide sequence ID" value="NZ_CP109968.1"/>
</dbReference>
<evidence type="ECO:0000313" key="1">
    <source>
        <dbReference type="EMBL" id="UYZ06141.1"/>
    </source>
</evidence>
<dbReference type="Proteomes" id="UP000298735">
    <property type="component" value="Chromosome Circular"/>
</dbReference>
<sequence>MQLKYRATAQFMRRQIIRMAWTTTQQKWTTSFVGGGLALASLLMPPFGIAVFGTAFAGWWLAVFIMTVFFGLVGNRVGLGREKATLMRQAQTDARQD</sequence>
<dbReference type="KEGG" id="asal:CFBP5507_07660"/>
<gene>
    <name evidence="1" type="ORF">CFBP5507_07660</name>
</gene>
<dbReference type="EMBL" id="CP109968">
    <property type="protein sequence ID" value="UYZ06141.1"/>
    <property type="molecule type" value="Genomic_DNA"/>
</dbReference>
<protein>
    <submittedName>
        <fullName evidence="1">Uncharacterized protein</fullName>
    </submittedName>
</protein>
<evidence type="ECO:0000313" key="2">
    <source>
        <dbReference type="Proteomes" id="UP000298735"/>
    </source>
</evidence>
<proteinExistence type="predicted"/>